<keyword evidence="1" id="KW-0472">Membrane</keyword>
<dbReference type="GO" id="GO:0016020">
    <property type="term" value="C:membrane"/>
    <property type="evidence" value="ECO:0007669"/>
    <property type="project" value="InterPro"/>
</dbReference>
<evidence type="ECO:0000313" key="5">
    <source>
        <dbReference type="Proteomes" id="UP000017469"/>
    </source>
</evidence>
<name>U5S8R2_9LACT</name>
<gene>
    <name evidence="4" type="ORF">Q783_04000</name>
</gene>
<accession>U5S8R2</accession>
<dbReference type="InterPro" id="IPR016975">
    <property type="entry name" value="Cell_wall_LiaF"/>
</dbReference>
<dbReference type="InterPro" id="IPR047793">
    <property type="entry name" value="LiaF_C"/>
</dbReference>
<dbReference type="eggNOG" id="COG4758">
    <property type="taxonomic scope" value="Bacteria"/>
</dbReference>
<dbReference type="Proteomes" id="UP000017469">
    <property type="component" value="Chromosome"/>
</dbReference>
<feature type="transmembrane region" description="Helical" evidence="1">
    <location>
        <begin position="20"/>
        <end position="44"/>
    </location>
</feature>
<dbReference type="PIRSF" id="PIRSF031509">
    <property type="entry name" value="Cell_wall_LiaF/YvqF"/>
    <property type="match status" value="1"/>
</dbReference>
<feature type="domain" description="Cell wall-active antibiotics response LiaF-like C-terminal" evidence="2">
    <location>
        <begin position="131"/>
        <end position="243"/>
    </location>
</feature>
<organism evidence="4 5">
    <name type="scientific">Carnobacterium inhibens subsp. gilichinskyi</name>
    <dbReference type="NCBI Taxonomy" id="1266845"/>
    <lineage>
        <taxon>Bacteria</taxon>
        <taxon>Bacillati</taxon>
        <taxon>Bacillota</taxon>
        <taxon>Bacilli</taxon>
        <taxon>Lactobacillales</taxon>
        <taxon>Carnobacteriaceae</taxon>
        <taxon>Carnobacterium</taxon>
    </lineage>
</organism>
<evidence type="ECO:0000256" key="1">
    <source>
        <dbReference type="SAM" id="Phobius"/>
    </source>
</evidence>
<dbReference type="KEGG" id="caw:Q783_04000"/>
<evidence type="ECO:0000313" key="4">
    <source>
        <dbReference type="EMBL" id="AGY81461.1"/>
    </source>
</evidence>
<protein>
    <submittedName>
        <fullName evidence="4">Uncharacterized protein</fullName>
    </submittedName>
</protein>
<evidence type="ECO:0000259" key="2">
    <source>
        <dbReference type="Pfam" id="PF09922"/>
    </source>
</evidence>
<keyword evidence="1" id="KW-0812">Transmembrane</keyword>
<dbReference type="EMBL" id="CP006812">
    <property type="protein sequence ID" value="AGY81461.1"/>
    <property type="molecule type" value="Genomic_DNA"/>
</dbReference>
<keyword evidence="1" id="KW-1133">Transmembrane helix</keyword>
<feature type="domain" description="DUF7649" evidence="3">
    <location>
        <begin position="4"/>
        <end position="87"/>
    </location>
</feature>
<evidence type="ECO:0000259" key="3">
    <source>
        <dbReference type="Pfam" id="PF24661"/>
    </source>
</evidence>
<dbReference type="InterPro" id="IPR056066">
    <property type="entry name" value="DUF7649"/>
</dbReference>
<dbReference type="Pfam" id="PF24661">
    <property type="entry name" value="DUF7649"/>
    <property type="match status" value="1"/>
</dbReference>
<reference evidence="4 5" key="1">
    <citation type="journal article" date="2013" name="Genome Announc.">
        <title>Complete Genome Sequence of Carnobacterium gilichinskyi Strain WN1359T (DSM 27470T).</title>
        <authorList>
            <person name="Leonard M.T."/>
            <person name="Panayotova N."/>
            <person name="Farmerie W.G."/>
            <person name="Triplett E.W."/>
            <person name="Nicholson W.L."/>
        </authorList>
    </citation>
    <scope>NUCLEOTIDE SEQUENCE [LARGE SCALE GENOMIC DNA]</scope>
    <source>
        <strain evidence="4 5">WN1359</strain>
    </source>
</reference>
<dbReference type="InterPro" id="IPR024425">
    <property type="entry name" value="LiaF-like_C"/>
</dbReference>
<feature type="transmembrane region" description="Helical" evidence="1">
    <location>
        <begin position="56"/>
        <end position="89"/>
    </location>
</feature>
<dbReference type="AlphaFoldDB" id="U5S8R2"/>
<dbReference type="STRING" id="1266845.Q783_04000"/>
<dbReference type="NCBIfam" id="NF040535">
    <property type="entry name" value="LiaF_C_term"/>
    <property type="match status" value="1"/>
</dbReference>
<dbReference type="HOGENOM" id="CLU_074089_1_0_9"/>
<proteinExistence type="predicted"/>
<dbReference type="Pfam" id="PF09922">
    <property type="entry name" value="LiaF-like_C"/>
    <property type="match status" value="1"/>
</dbReference>
<dbReference type="PATRIC" id="fig|1266845.5.peg.740"/>
<sequence length="246" mass="28624">MDMKNNWKWFLLVESLLMIFTLYQLVNNVFILGIFVLGSWLLFLGRNQQKRKKRTYLLIGVFLALFALLSLGGVWYMLIVAVIFFYLTYRKSVSKMDTFNFQQAPWNEKEMIVVETTDNLPKNAKRFKRNWLGNERIGSTVFEWDDINFSIFMGDTIVDLGNTILPKNDSYIVIRKGFGKTRILVPSGMGIMIEHSAIKGKISFEEQHYILDNESIKMYSKQYESQARTIKIITNVLVGDLEVIAI</sequence>